<dbReference type="GO" id="GO:0000160">
    <property type="term" value="P:phosphorelay signal transduction system"/>
    <property type="evidence" value="ECO:0007669"/>
    <property type="project" value="InterPro"/>
</dbReference>
<dbReference type="OrthoDB" id="5487947at2"/>
<keyword evidence="1 2" id="KW-0597">Phosphoprotein</keyword>
<comment type="caution">
    <text evidence="5">The sequence shown here is derived from an EMBL/GenBank/DDBJ whole genome shotgun (WGS) entry which is preliminary data.</text>
</comment>
<reference evidence="6" key="1">
    <citation type="submission" date="2018-12" db="EMBL/GenBank/DDBJ databases">
        <title>Tengunoibacter tsumagoiensis gen. nov., sp. nov., Dictyobacter kobayashii sp. nov., D. alpinus sp. nov., and D. joshuensis sp. nov. and description of Dictyobacteraceae fam. nov. within the order Ktedonobacterales isolated from Tengu-no-mugimeshi.</title>
        <authorList>
            <person name="Wang C.M."/>
            <person name="Zheng Y."/>
            <person name="Sakai Y."/>
            <person name="Toyoda A."/>
            <person name="Minakuchi Y."/>
            <person name="Abe K."/>
            <person name="Yokota A."/>
            <person name="Yabe S."/>
        </authorList>
    </citation>
    <scope>NUCLEOTIDE SEQUENCE [LARGE SCALE GENOMIC DNA]</scope>
    <source>
        <strain evidence="6">Uno16</strain>
    </source>
</reference>
<dbReference type="InterPro" id="IPR011006">
    <property type="entry name" value="CheY-like_superfamily"/>
</dbReference>
<feature type="region of interest" description="Disordered" evidence="3">
    <location>
        <begin position="323"/>
        <end position="485"/>
    </location>
</feature>
<feature type="compositionally biased region" description="Polar residues" evidence="3">
    <location>
        <begin position="457"/>
        <end position="481"/>
    </location>
</feature>
<evidence type="ECO:0000256" key="2">
    <source>
        <dbReference type="PROSITE-ProRule" id="PRU00169"/>
    </source>
</evidence>
<evidence type="ECO:0000256" key="3">
    <source>
        <dbReference type="SAM" id="MobiDB-lite"/>
    </source>
</evidence>
<dbReference type="Proteomes" id="UP000287171">
    <property type="component" value="Unassembled WGS sequence"/>
</dbReference>
<dbReference type="SUPFAM" id="SSF52172">
    <property type="entry name" value="CheY-like"/>
    <property type="match status" value="1"/>
</dbReference>
<dbReference type="Gene3D" id="3.40.50.2300">
    <property type="match status" value="1"/>
</dbReference>
<name>A0A402B927_9CHLR</name>
<organism evidence="5 6">
    <name type="scientific">Dictyobacter alpinus</name>
    <dbReference type="NCBI Taxonomy" id="2014873"/>
    <lineage>
        <taxon>Bacteria</taxon>
        <taxon>Bacillati</taxon>
        <taxon>Chloroflexota</taxon>
        <taxon>Ktedonobacteria</taxon>
        <taxon>Ktedonobacterales</taxon>
        <taxon>Dictyobacteraceae</taxon>
        <taxon>Dictyobacter</taxon>
    </lineage>
</organism>
<dbReference type="EMBL" id="BIFT01000001">
    <property type="protein sequence ID" value="GCE27810.1"/>
    <property type="molecule type" value="Genomic_DNA"/>
</dbReference>
<dbReference type="InterPro" id="IPR050595">
    <property type="entry name" value="Bact_response_regulator"/>
</dbReference>
<dbReference type="RefSeq" id="WP_126628097.1">
    <property type="nucleotide sequence ID" value="NZ_BIFT01000001.1"/>
</dbReference>
<feature type="compositionally biased region" description="Polar residues" evidence="3">
    <location>
        <begin position="408"/>
        <end position="425"/>
    </location>
</feature>
<feature type="domain" description="Response regulatory" evidence="4">
    <location>
        <begin position="6"/>
        <end position="120"/>
    </location>
</feature>
<dbReference type="Gene3D" id="3.30.450.30">
    <property type="entry name" value="Dynein light chain 2a, cytoplasmic"/>
    <property type="match status" value="1"/>
</dbReference>
<protein>
    <recommendedName>
        <fullName evidence="4">Response regulatory domain-containing protein</fullName>
    </recommendedName>
</protein>
<dbReference type="AlphaFoldDB" id="A0A402B927"/>
<evidence type="ECO:0000256" key="1">
    <source>
        <dbReference type="ARBA" id="ARBA00022553"/>
    </source>
</evidence>
<keyword evidence="6" id="KW-1185">Reference proteome</keyword>
<dbReference type="PANTHER" id="PTHR44591">
    <property type="entry name" value="STRESS RESPONSE REGULATOR PROTEIN 1"/>
    <property type="match status" value="1"/>
</dbReference>
<feature type="modified residue" description="4-aspartylphosphate" evidence="2">
    <location>
        <position position="55"/>
    </location>
</feature>
<dbReference type="CDD" id="cd00156">
    <property type="entry name" value="REC"/>
    <property type="match status" value="1"/>
</dbReference>
<dbReference type="PROSITE" id="PS50110">
    <property type="entry name" value="RESPONSE_REGULATORY"/>
    <property type="match status" value="1"/>
</dbReference>
<proteinExistence type="predicted"/>
<evidence type="ECO:0000313" key="5">
    <source>
        <dbReference type="EMBL" id="GCE27810.1"/>
    </source>
</evidence>
<gene>
    <name evidence="5" type="ORF">KDA_32940</name>
</gene>
<evidence type="ECO:0000259" key="4">
    <source>
        <dbReference type="PROSITE" id="PS50110"/>
    </source>
</evidence>
<sequence length="615" mass="67226">MSDVWRVIVVASDDTLNQNLVNSLHKDGYIVQGVLSGADAVRVLWTEECDVLICDVKTPGTDSFELLQWLRAYRPGIRMIMLGEANSEPLRIQALESGAVSYLEKPLDIRSLKEELRRLLQQTGFSASLDSFDLLDVIQIITMSRKSITLLVNTGLEERGILRFQNGDLSWAEYGVLRGEEAFFALAAHKNGTVIQQPWSDQVASNVTQPLSRLIFQALQYRTKYANQQQLSGEIEPVHALPASSFNEIDDTPFVFAGDTQTTEDHLDDVLTEFNDDQAEKEWWERTGHMPRAETAEPVEQDSSPSLAPTVAMNGHELMNLLRKMGNPGQPLQDAPDPAPAPPADLPGWLTDQPTSAQRAIPKSPTVSQQTGGHTIPATPDMKARSGEWPTAPVSFPTTDNLAPERASSPSNSQLQQSGLRQPSGQDWGEPAPADGQTDRKRTTQLSGPLDAAPLTPGQTTLSGTTPTEQTVDSSNPQLSTGVMRAQQAARRNYASLVSALQTLGYSVSGFIAAAVVTLDGQPIAQVAIDDTDISKLCRYFSIIQKSILQAVSAEQSWGDYEDTVINSGGRQIFMRMIGSDKKNFQILITTREADATECSEIMANVAETIHLALR</sequence>
<dbReference type="Pfam" id="PF14332">
    <property type="entry name" value="DUF4388"/>
    <property type="match status" value="1"/>
</dbReference>
<accession>A0A402B927</accession>
<dbReference type="SMART" id="SM00448">
    <property type="entry name" value="REC"/>
    <property type="match status" value="1"/>
</dbReference>
<dbReference type="InterPro" id="IPR001789">
    <property type="entry name" value="Sig_transdc_resp-reg_receiver"/>
</dbReference>
<dbReference type="PANTHER" id="PTHR44591:SF3">
    <property type="entry name" value="RESPONSE REGULATORY DOMAIN-CONTAINING PROTEIN"/>
    <property type="match status" value="1"/>
</dbReference>
<feature type="region of interest" description="Disordered" evidence="3">
    <location>
        <begin position="289"/>
        <end position="310"/>
    </location>
</feature>
<dbReference type="InterPro" id="IPR025497">
    <property type="entry name" value="PatA-like_N"/>
</dbReference>
<evidence type="ECO:0000313" key="6">
    <source>
        <dbReference type="Proteomes" id="UP000287171"/>
    </source>
</evidence>
<dbReference type="Pfam" id="PF00072">
    <property type="entry name" value="Response_reg"/>
    <property type="match status" value="1"/>
</dbReference>